<accession>A0A060NTE8</accession>
<dbReference type="InterPro" id="IPR010293">
    <property type="entry name" value="Sbt_1"/>
</dbReference>
<dbReference type="Proteomes" id="UP000067461">
    <property type="component" value="Chromosome"/>
</dbReference>
<name>A0A060NTE8_9BURK</name>
<feature type="transmembrane region" description="Helical" evidence="1">
    <location>
        <begin position="130"/>
        <end position="153"/>
    </location>
</feature>
<dbReference type="HOGENOM" id="CLU_032027_0_0_4"/>
<evidence type="ECO:0000313" key="2">
    <source>
        <dbReference type="EMBL" id="BAO82184.1"/>
    </source>
</evidence>
<feature type="transmembrane region" description="Helical" evidence="1">
    <location>
        <begin position="99"/>
        <end position="124"/>
    </location>
</feature>
<gene>
    <name evidence="2" type="ORF">SRAA_2330</name>
</gene>
<keyword evidence="3" id="KW-1185">Reference proteome</keyword>
<feature type="transmembrane region" description="Helical" evidence="1">
    <location>
        <begin position="264"/>
        <end position="288"/>
    </location>
</feature>
<feature type="transmembrane region" description="Helical" evidence="1">
    <location>
        <begin position="174"/>
        <end position="196"/>
    </location>
</feature>
<proteinExistence type="predicted"/>
<feature type="transmembrane region" description="Helical" evidence="1">
    <location>
        <begin position="34"/>
        <end position="52"/>
    </location>
</feature>
<reference evidence="2 3" key="1">
    <citation type="journal article" date="2014" name="Nat. Commun.">
        <title>Physiological and genomic features of highly alkaliphilic hydrogen-utilizing Betaproteobacteria from a continental serpentinizing site.</title>
        <authorList>
            <person name="Suzuki S."/>
            <person name="Kuenen J.G."/>
            <person name="Schipper K."/>
            <person name="van der Velde S."/>
            <person name="Ishii S."/>
            <person name="Wu A."/>
            <person name="Sorokin D.Y."/>
            <person name="Tenney A."/>
            <person name="Meng X.Y."/>
            <person name="Morrill P.L."/>
            <person name="Kamagata Y."/>
            <person name="Muyzer G."/>
            <person name="Nealson K.H."/>
        </authorList>
    </citation>
    <scope>NUCLEOTIDE SEQUENCE [LARGE SCALE GENOMIC DNA]</scope>
    <source>
        <strain evidence="2 3">A1</strain>
    </source>
</reference>
<dbReference type="PANTHER" id="PTHR40400:SF1">
    <property type="entry name" value="SLR1512 PROTEIN"/>
    <property type="match status" value="1"/>
</dbReference>
<feature type="transmembrane region" description="Helical" evidence="1">
    <location>
        <begin position="300"/>
        <end position="323"/>
    </location>
</feature>
<feature type="transmembrane region" description="Helical" evidence="1">
    <location>
        <begin position="64"/>
        <end position="87"/>
    </location>
</feature>
<sequence length="333" mass="35330">MPGFDLLIANLIQPIILAFILGAIAGFLRSELELPAAVISLLAIYLLFSIGLEGGRELAQADLGGLLPLLGLTLFMVVAIPLLVYSVTRLLGRFDISNAAALAAHYGSVSTATFFSSLTLATAMGTPAGGYMVAMVALMEFAVIFSLLIARVAMARELAASNQANPNQIRIGELLLDTLRGRGIVLLGGGMMIGFLTTDAQWQQISPFYDDLFRGMLMLFLLEMGMTAARHIRAFRDVGWFMLGFGTLMPVFNGIVGVSLGQAIGLGVGGSFVFGALCASASFIDAPAACRASLPQANPGIYLTSALGITLPFNLLLGLPLYYSYAVWLYKVI</sequence>
<protein>
    <submittedName>
        <fullName evidence="2">Predicted permease</fullName>
    </submittedName>
</protein>
<feature type="transmembrane region" description="Helical" evidence="1">
    <location>
        <begin position="6"/>
        <end position="27"/>
    </location>
</feature>
<dbReference type="OrthoDB" id="345121at2"/>
<keyword evidence="1" id="KW-0812">Transmembrane</keyword>
<dbReference type="RefSeq" id="WP_045532895.1">
    <property type="nucleotide sequence ID" value="NZ_AP014568.1"/>
</dbReference>
<keyword evidence="1" id="KW-0472">Membrane</keyword>
<dbReference type="AlphaFoldDB" id="A0A060NTE8"/>
<evidence type="ECO:0000313" key="3">
    <source>
        <dbReference type="Proteomes" id="UP000067461"/>
    </source>
</evidence>
<dbReference type="PANTHER" id="PTHR40400">
    <property type="entry name" value="SLR1512 PROTEIN"/>
    <property type="match status" value="1"/>
</dbReference>
<feature type="transmembrane region" description="Helical" evidence="1">
    <location>
        <begin position="238"/>
        <end position="258"/>
    </location>
</feature>
<evidence type="ECO:0000256" key="1">
    <source>
        <dbReference type="SAM" id="Phobius"/>
    </source>
</evidence>
<dbReference type="Pfam" id="PF05982">
    <property type="entry name" value="Sbt_1"/>
    <property type="match status" value="1"/>
</dbReference>
<keyword evidence="1" id="KW-1133">Transmembrane helix</keyword>
<dbReference type="STRING" id="1458425.SRAA_2330"/>
<dbReference type="EMBL" id="AP014568">
    <property type="protein sequence ID" value="BAO82184.1"/>
    <property type="molecule type" value="Genomic_DNA"/>
</dbReference>
<organism evidence="2 3">
    <name type="scientific">Serpentinimonas raichei</name>
    <dbReference type="NCBI Taxonomy" id="1458425"/>
    <lineage>
        <taxon>Bacteria</taxon>
        <taxon>Pseudomonadati</taxon>
        <taxon>Pseudomonadota</taxon>
        <taxon>Betaproteobacteria</taxon>
        <taxon>Burkholderiales</taxon>
        <taxon>Comamonadaceae</taxon>
        <taxon>Serpentinimonas</taxon>
    </lineage>
</organism>
<dbReference type="KEGG" id="cbaa:SRAA_2330"/>